<dbReference type="AlphaFoldDB" id="A0A840AJN2"/>
<sequence>MERSRRQLLARHNAADAVRSTLAALSPPIIPFDAELALEAGLMAQATRSAGLSLGDRACLALAKRLGVPALTADRAWASIAEAAGVEIVLIR</sequence>
<keyword evidence="3" id="KW-1185">Reference proteome</keyword>
<evidence type="ECO:0000259" key="1">
    <source>
        <dbReference type="Pfam" id="PF01850"/>
    </source>
</evidence>
<dbReference type="InterPro" id="IPR029060">
    <property type="entry name" value="PIN-like_dom_sf"/>
</dbReference>
<evidence type="ECO:0000313" key="2">
    <source>
        <dbReference type="EMBL" id="MBB3930440.1"/>
    </source>
</evidence>
<organism evidence="2 3">
    <name type="scientific">Kaistia hirudinis</name>
    <dbReference type="NCBI Taxonomy" id="1293440"/>
    <lineage>
        <taxon>Bacteria</taxon>
        <taxon>Pseudomonadati</taxon>
        <taxon>Pseudomonadota</taxon>
        <taxon>Alphaproteobacteria</taxon>
        <taxon>Hyphomicrobiales</taxon>
        <taxon>Kaistiaceae</taxon>
        <taxon>Kaistia</taxon>
    </lineage>
</organism>
<reference evidence="2 3" key="1">
    <citation type="submission" date="2020-08" db="EMBL/GenBank/DDBJ databases">
        <title>Genomic Encyclopedia of Type Strains, Phase IV (KMG-IV): sequencing the most valuable type-strain genomes for metagenomic binning, comparative biology and taxonomic classification.</title>
        <authorList>
            <person name="Goeker M."/>
        </authorList>
    </citation>
    <scope>NUCLEOTIDE SEQUENCE [LARGE SCALE GENOMIC DNA]</scope>
    <source>
        <strain evidence="2 3">DSM 25966</strain>
    </source>
</reference>
<accession>A0A840AJN2</accession>
<dbReference type="SUPFAM" id="SSF88723">
    <property type="entry name" value="PIN domain-like"/>
    <property type="match status" value="1"/>
</dbReference>
<feature type="domain" description="PIN" evidence="1">
    <location>
        <begin position="11"/>
        <end position="82"/>
    </location>
</feature>
<name>A0A840AJN2_9HYPH</name>
<proteinExistence type="predicted"/>
<comment type="caution">
    <text evidence="2">The sequence shown here is derived from an EMBL/GenBank/DDBJ whole genome shotgun (WGS) entry which is preliminary data.</text>
</comment>
<dbReference type="EMBL" id="JACIDS010000002">
    <property type="protein sequence ID" value="MBB3930440.1"/>
    <property type="molecule type" value="Genomic_DNA"/>
</dbReference>
<dbReference type="Gene3D" id="3.40.50.1010">
    <property type="entry name" value="5'-nuclease"/>
    <property type="match status" value="1"/>
</dbReference>
<evidence type="ECO:0000313" key="3">
    <source>
        <dbReference type="Proteomes" id="UP000553963"/>
    </source>
</evidence>
<dbReference type="InterPro" id="IPR002716">
    <property type="entry name" value="PIN_dom"/>
</dbReference>
<protein>
    <submittedName>
        <fullName evidence="2">PIN domain nuclease of toxin-antitoxin system</fullName>
    </submittedName>
</protein>
<dbReference type="RefSeq" id="WP_246409341.1">
    <property type="nucleotide sequence ID" value="NZ_JACIDS010000002.1"/>
</dbReference>
<dbReference type="Pfam" id="PF01850">
    <property type="entry name" value="PIN"/>
    <property type="match status" value="1"/>
</dbReference>
<gene>
    <name evidence="2" type="ORF">GGR25_001479</name>
</gene>
<dbReference type="Proteomes" id="UP000553963">
    <property type="component" value="Unassembled WGS sequence"/>
</dbReference>